<evidence type="ECO:0000313" key="1">
    <source>
        <dbReference type="EMBL" id="SCB61143.1"/>
    </source>
</evidence>
<evidence type="ECO:0000313" key="2">
    <source>
        <dbReference type="Proteomes" id="UP000198723"/>
    </source>
</evidence>
<accession>A0A1C3Y9N3</accession>
<dbReference type="Proteomes" id="UP000198723">
    <property type="component" value="Unassembled WGS sequence"/>
</dbReference>
<sequence>MAIFYRPILPQDFKCLSKAVMSWYRHFGVAVSEHDSQILCSAAIQLFNDGKTDVDDLASGLIEMFPAPDLLKINAPTSQSIH</sequence>
<reference evidence="1 2" key="1">
    <citation type="submission" date="2016-08" db="EMBL/GenBank/DDBJ databases">
        <authorList>
            <person name="Seilhamer J.J."/>
        </authorList>
    </citation>
    <scope>NUCLEOTIDE SEQUENCE [LARGE SCALE GENOMIC DNA]</scope>
    <source>
        <strain evidence="1 2">HBR26</strain>
    </source>
</reference>
<dbReference type="STRING" id="1138170.GA0061105_11582"/>
<protein>
    <submittedName>
        <fullName evidence="1">Uncharacterized protein</fullName>
    </submittedName>
</protein>
<dbReference type="EMBL" id="FMAJ01000015">
    <property type="protein sequence ID" value="SCB61143.1"/>
    <property type="molecule type" value="Genomic_DNA"/>
</dbReference>
<proteinExistence type="predicted"/>
<name>A0A1C3Y9N3_9HYPH</name>
<dbReference type="AlphaFoldDB" id="A0A1C3Y9N3"/>
<gene>
    <name evidence="1" type="ORF">GA0061105_11582</name>
</gene>
<organism evidence="1 2">
    <name type="scientific">Rhizobium aethiopicum</name>
    <dbReference type="NCBI Taxonomy" id="1138170"/>
    <lineage>
        <taxon>Bacteria</taxon>
        <taxon>Pseudomonadati</taxon>
        <taxon>Pseudomonadota</taxon>
        <taxon>Alphaproteobacteria</taxon>
        <taxon>Hyphomicrobiales</taxon>
        <taxon>Rhizobiaceae</taxon>
        <taxon>Rhizobium/Agrobacterium group</taxon>
        <taxon>Rhizobium</taxon>
    </lineage>
</organism>